<dbReference type="AlphaFoldDB" id="A0A382ZY63"/>
<accession>A0A382ZY63</accession>
<protein>
    <submittedName>
        <fullName evidence="2">Uncharacterized protein</fullName>
    </submittedName>
</protein>
<name>A0A382ZY63_9ZZZZ</name>
<reference evidence="2" key="1">
    <citation type="submission" date="2018-05" db="EMBL/GenBank/DDBJ databases">
        <authorList>
            <person name="Lanie J.A."/>
            <person name="Ng W.-L."/>
            <person name="Kazmierczak K.M."/>
            <person name="Andrzejewski T.M."/>
            <person name="Davidsen T.M."/>
            <person name="Wayne K.J."/>
            <person name="Tettelin H."/>
            <person name="Glass J.I."/>
            <person name="Rusch D."/>
            <person name="Podicherti R."/>
            <person name="Tsui H.-C.T."/>
            <person name="Winkler M.E."/>
        </authorList>
    </citation>
    <scope>NUCLEOTIDE SEQUENCE</scope>
</reference>
<evidence type="ECO:0000313" key="2">
    <source>
        <dbReference type="EMBL" id="SVE00424.1"/>
    </source>
</evidence>
<sequence>MMLDFQPLTQDDSHADEEEEAIPTPTV</sequence>
<gene>
    <name evidence="2" type="ORF">METZ01_LOCUS453278</name>
</gene>
<organism evidence="2">
    <name type="scientific">marine metagenome</name>
    <dbReference type="NCBI Taxonomy" id="408172"/>
    <lineage>
        <taxon>unclassified sequences</taxon>
        <taxon>metagenomes</taxon>
        <taxon>ecological metagenomes</taxon>
    </lineage>
</organism>
<evidence type="ECO:0000256" key="1">
    <source>
        <dbReference type="SAM" id="MobiDB-lite"/>
    </source>
</evidence>
<proteinExistence type="predicted"/>
<feature type="non-terminal residue" evidence="2">
    <location>
        <position position="27"/>
    </location>
</feature>
<dbReference type="EMBL" id="UINC01187611">
    <property type="protein sequence ID" value="SVE00424.1"/>
    <property type="molecule type" value="Genomic_DNA"/>
</dbReference>
<feature type="region of interest" description="Disordered" evidence="1">
    <location>
        <begin position="1"/>
        <end position="27"/>
    </location>
</feature>